<proteinExistence type="predicted"/>
<name>A0ABU9DWG8_9BACL</name>
<dbReference type="EMBL" id="JBBPCC010000026">
    <property type="protein sequence ID" value="MEK8132118.1"/>
    <property type="molecule type" value="Genomic_DNA"/>
</dbReference>
<gene>
    <name evidence="1" type="ORF">WMW72_29895</name>
</gene>
<evidence type="ECO:0000313" key="2">
    <source>
        <dbReference type="Proteomes" id="UP001469365"/>
    </source>
</evidence>
<evidence type="ECO:0000313" key="1">
    <source>
        <dbReference type="EMBL" id="MEK8132118.1"/>
    </source>
</evidence>
<comment type="caution">
    <text evidence="1">The sequence shown here is derived from an EMBL/GenBank/DDBJ whole genome shotgun (WGS) entry which is preliminary data.</text>
</comment>
<reference evidence="1 2" key="1">
    <citation type="submission" date="2024-04" db="EMBL/GenBank/DDBJ databases">
        <title>draft genome sequnece of Paenibacillus filicis.</title>
        <authorList>
            <person name="Kim D.-U."/>
        </authorList>
    </citation>
    <scope>NUCLEOTIDE SEQUENCE [LARGE SCALE GENOMIC DNA]</scope>
    <source>
        <strain evidence="1 2">KACC14197</strain>
    </source>
</reference>
<protein>
    <submittedName>
        <fullName evidence="1">Uncharacterized protein</fullName>
    </submittedName>
</protein>
<organism evidence="1 2">
    <name type="scientific">Paenibacillus filicis</name>
    <dbReference type="NCBI Taxonomy" id="669464"/>
    <lineage>
        <taxon>Bacteria</taxon>
        <taxon>Bacillati</taxon>
        <taxon>Bacillota</taxon>
        <taxon>Bacilli</taxon>
        <taxon>Bacillales</taxon>
        <taxon>Paenibacillaceae</taxon>
        <taxon>Paenibacillus</taxon>
    </lineage>
</organism>
<keyword evidence="2" id="KW-1185">Reference proteome</keyword>
<sequence length="128" mass="13860">MKRIYPISEAECKSHYGKPVLIIMHDGSEVYGILSRIEDGRLILGAEEEGGEAIVEAQASAKARARALKKTNGRAGKNGKALISKAGEAVKTSAYPYGPYPYPPNPFFPGRGRFILDLALIALLFVLI</sequence>
<dbReference type="Proteomes" id="UP001469365">
    <property type="component" value="Unassembled WGS sequence"/>
</dbReference>
<accession>A0ABU9DWG8</accession>
<dbReference type="RefSeq" id="WP_341419240.1">
    <property type="nucleotide sequence ID" value="NZ_JBBPCC010000026.1"/>
</dbReference>